<evidence type="ECO:0000259" key="5">
    <source>
        <dbReference type="Pfam" id="PF04542"/>
    </source>
</evidence>
<dbReference type="PANTHER" id="PTHR43133:SF60">
    <property type="entry name" value="RNA POLYMERASE SIGMA FACTOR SIGV"/>
    <property type="match status" value="1"/>
</dbReference>
<evidence type="ECO:0000259" key="6">
    <source>
        <dbReference type="Pfam" id="PF08281"/>
    </source>
</evidence>
<dbReference type="InterPro" id="IPR036388">
    <property type="entry name" value="WH-like_DNA-bd_sf"/>
</dbReference>
<organism evidence="7 8">
    <name type="scientific">Clostridium omnivorum</name>
    <dbReference type="NCBI Taxonomy" id="1604902"/>
    <lineage>
        <taxon>Bacteria</taxon>
        <taxon>Bacillati</taxon>
        <taxon>Bacillota</taxon>
        <taxon>Clostridia</taxon>
        <taxon>Eubacteriales</taxon>
        <taxon>Clostridiaceae</taxon>
        <taxon>Clostridium</taxon>
    </lineage>
</organism>
<protein>
    <submittedName>
        <fullName evidence="7">RNA polymerase sigma factor</fullName>
    </submittedName>
</protein>
<dbReference type="InterPro" id="IPR014284">
    <property type="entry name" value="RNA_pol_sigma-70_dom"/>
</dbReference>
<dbReference type="RefSeq" id="WP_264850071.1">
    <property type="nucleotide sequence ID" value="NZ_BRXR01000001.1"/>
</dbReference>
<proteinExistence type="inferred from homology"/>
<keyword evidence="4" id="KW-0804">Transcription</keyword>
<reference evidence="7 8" key="1">
    <citation type="journal article" date="2024" name="Int. J. Syst. Evol. Microbiol.">
        <title>Clostridium omnivorum sp. nov., isolated from anoxic soil under the treatment of reductive soil disinfestation.</title>
        <authorList>
            <person name="Ueki A."/>
            <person name="Tonouchi A."/>
            <person name="Kaku N."/>
            <person name="Honma S."/>
            <person name="Ueki K."/>
        </authorList>
    </citation>
    <scope>NUCLEOTIDE SEQUENCE [LARGE SCALE GENOMIC DNA]</scope>
    <source>
        <strain evidence="7 8">E14</strain>
    </source>
</reference>
<feature type="domain" description="RNA polymerase sigma-70 region 2" evidence="5">
    <location>
        <begin position="22"/>
        <end position="87"/>
    </location>
</feature>
<evidence type="ECO:0000313" key="8">
    <source>
        <dbReference type="Proteomes" id="UP001208567"/>
    </source>
</evidence>
<dbReference type="InterPro" id="IPR007627">
    <property type="entry name" value="RNA_pol_sigma70_r2"/>
</dbReference>
<name>A0ABQ5N6F2_9CLOT</name>
<evidence type="ECO:0000256" key="4">
    <source>
        <dbReference type="ARBA" id="ARBA00023163"/>
    </source>
</evidence>
<comment type="caution">
    <text evidence="7">The sequence shown here is derived from an EMBL/GenBank/DDBJ whole genome shotgun (WGS) entry which is preliminary data.</text>
</comment>
<dbReference type="SUPFAM" id="SSF88946">
    <property type="entry name" value="Sigma2 domain of RNA polymerase sigma factors"/>
    <property type="match status" value="1"/>
</dbReference>
<evidence type="ECO:0000256" key="3">
    <source>
        <dbReference type="ARBA" id="ARBA00023082"/>
    </source>
</evidence>
<dbReference type="EMBL" id="BRXR01000001">
    <property type="protein sequence ID" value="GLC30791.1"/>
    <property type="molecule type" value="Genomic_DNA"/>
</dbReference>
<dbReference type="InterPro" id="IPR013324">
    <property type="entry name" value="RNA_pol_sigma_r3/r4-like"/>
</dbReference>
<keyword evidence="2" id="KW-0805">Transcription regulation</keyword>
<dbReference type="Pfam" id="PF04542">
    <property type="entry name" value="Sigma70_r2"/>
    <property type="match status" value="1"/>
</dbReference>
<dbReference type="Gene3D" id="1.10.10.10">
    <property type="entry name" value="Winged helix-like DNA-binding domain superfamily/Winged helix DNA-binding domain"/>
    <property type="match status" value="1"/>
</dbReference>
<dbReference type="InterPro" id="IPR013325">
    <property type="entry name" value="RNA_pol_sigma_r2"/>
</dbReference>
<dbReference type="InterPro" id="IPR039425">
    <property type="entry name" value="RNA_pol_sigma-70-like"/>
</dbReference>
<feature type="domain" description="RNA polymerase sigma factor 70 region 4 type 2" evidence="6">
    <location>
        <begin position="124"/>
        <end position="175"/>
    </location>
</feature>
<keyword evidence="3" id="KW-0731">Sigma factor</keyword>
<sequence>MIEESIIEKAKEGDKQAFRTIFHYYEQKVFSTAYFIMKDRQHAEDVVQEVFLKVYLKIHKLQNNKVFEIWLYRITVNLCSSFFRKLNKFSTSSIDEKIMVEDFLISEKFSLPDNILIRKEFQEKVMEVVYSLPVKHRTVITLYYYNNMSIKEISNIMGCSEGTVKSRLFYGKKELKKAFDMEEEDKEDAIYEF</sequence>
<dbReference type="Proteomes" id="UP001208567">
    <property type="component" value="Unassembled WGS sequence"/>
</dbReference>
<comment type="similarity">
    <text evidence="1">Belongs to the sigma-70 factor family. ECF subfamily.</text>
</comment>
<dbReference type="Pfam" id="PF08281">
    <property type="entry name" value="Sigma70_r4_2"/>
    <property type="match status" value="1"/>
</dbReference>
<evidence type="ECO:0000256" key="1">
    <source>
        <dbReference type="ARBA" id="ARBA00010641"/>
    </source>
</evidence>
<gene>
    <name evidence="7" type="ORF">bsdE14_22010</name>
</gene>
<dbReference type="InterPro" id="IPR013249">
    <property type="entry name" value="RNA_pol_sigma70_r4_t2"/>
</dbReference>
<keyword evidence="8" id="KW-1185">Reference proteome</keyword>
<accession>A0ABQ5N6F2</accession>
<dbReference type="SUPFAM" id="SSF88659">
    <property type="entry name" value="Sigma3 and sigma4 domains of RNA polymerase sigma factors"/>
    <property type="match status" value="1"/>
</dbReference>
<dbReference type="PANTHER" id="PTHR43133">
    <property type="entry name" value="RNA POLYMERASE ECF-TYPE SIGMA FACTO"/>
    <property type="match status" value="1"/>
</dbReference>
<evidence type="ECO:0000313" key="7">
    <source>
        <dbReference type="EMBL" id="GLC30791.1"/>
    </source>
</evidence>
<dbReference type="Gene3D" id="1.10.1740.10">
    <property type="match status" value="1"/>
</dbReference>
<dbReference type="CDD" id="cd06171">
    <property type="entry name" value="Sigma70_r4"/>
    <property type="match status" value="1"/>
</dbReference>
<dbReference type="NCBIfam" id="TIGR02937">
    <property type="entry name" value="sigma70-ECF"/>
    <property type="match status" value="1"/>
</dbReference>
<evidence type="ECO:0000256" key="2">
    <source>
        <dbReference type="ARBA" id="ARBA00023015"/>
    </source>
</evidence>